<gene>
    <name evidence="1" type="ORF">P691DRAFT_769803</name>
</gene>
<name>A0A9P5WX67_9AGAR</name>
<accession>A0A9P5WX67</accession>
<dbReference type="Proteomes" id="UP000807342">
    <property type="component" value="Unassembled WGS sequence"/>
</dbReference>
<organism evidence="1 2">
    <name type="scientific">Macrolepiota fuliginosa MF-IS2</name>
    <dbReference type="NCBI Taxonomy" id="1400762"/>
    <lineage>
        <taxon>Eukaryota</taxon>
        <taxon>Fungi</taxon>
        <taxon>Dikarya</taxon>
        <taxon>Basidiomycota</taxon>
        <taxon>Agaricomycotina</taxon>
        <taxon>Agaricomycetes</taxon>
        <taxon>Agaricomycetidae</taxon>
        <taxon>Agaricales</taxon>
        <taxon>Agaricineae</taxon>
        <taxon>Agaricaceae</taxon>
        <taxon>Macrolepiota</taxon>
    </lineage>
</organism>
<keyword evidence="2" id="KW-1185">Reference proteome</keyword>
<dbReference type="AlphaFoldDB" id="A0A9P5WX67"/>
<protein>
    <submittedName>
        <fullName evidence="1">Uncharacterized protein</fullName>
    </submittedName>
</protein>
<proteinExistence type="predicted"/>
<dbReference type="EMBL" id="MU154334">
    <property type="protein sequence ID" value="KAF9439430.1"/>
    <property type="molecule type" value="Genomic_DNA"/>
</dbReference>
<comment type="caution">
    <text evidence="1">The sequence shown here is derived from an EMBL/GenBank/DDBJ whole genome shotgun (WGS) entry which is preliminary data.</text>
</comment>
<sequence length="95" mass="10148">MDKISLSRILSPSLFPGLSAKPSSSHQHLLFTHCAVQPKASTTSIPALPQSFALHPPNNVSSFSPRARLSTVIPLAPNDSKLSSQPAGLRFLDEC</sequence>
<reference evidence="1" key="1">
    <citation type="submission" date="2020-11" db="EMBL/GenBank/DDBJ databases">
        <authorList>
            <consortium name="DOE Joint Genome Institute"/>
            <person name="Ahrendt S."/>
            <person name="Riley R."/>
            <person name="Andreopoulos W."/>
            <person name="Labutti K."/>
            <person name="Pangilinan J."/>
            <person name="Ruiz-Duenas F.J."/>
            <person name="Barrasa J.M."/>
            <person name="Sanchez-Garcia M."/>
            <person name="Camarero S."/>
            <person name="Miyauchi S."/>
            <person name="Serrano A."/>
            <person name="Linde D."/>
            <person name="Babiker R."/>
            <person name="Drula E."/>
            <person name="Ayuso-Fernandez I."/>
            <person name="Pacheco R."/>
            <person name="Padilla G."/>
            <person name="Ferreira P."/>
            <person name="Barriuso J."/>
            <person name="Kellner H."/>
            <person name="Castanera R."/>
            <person name="Alfaro M."/>
            <person name="Ramirez L."/>
            <person name="Pisabarro A.G."/>
            <person name="Kuo A."/>
            <person name="Tritt A."/>
            <person name="Lipzen A."/>
            <person name="He G."/>
            <person name="Yan M."/>
            <person name="Ng V."/>
            <person name="Cullen D."/>
            <person name="Martin F."/>
            <person name="Rosso M.-N."/>
            <person name="Henrissat B."/>
            <person name="Hibbett D."/>
            <person name="Martinez A.T."/>
            <person name="Grigoriev I.V."/>
        </authorList>
    </citation>
    <scope>NUCLEOTIDE SEQUENCE</scope>
    <source>
        <strain evidence="1">MF-IS2</strain>
    </source>
</reference>
<evidence type="ECO:0000313" key="2">
    <source>
        <dbReference type="Proteomes" id="UP000807342"/>
    </source>
</evidence>
<evidence type="ECO:0000313" key="1">
    <source>
        <dbReference type="EMBL" id="KAF9439430.1"/>
    </source>
</evidence>